<dbReference type="EMBL" id="CP000142">
    <property type="protein sequence ID" value="ABA87869.1"/>
    <property type="molecule type" value="Genomic_DNA"/>
</dbReference>
<dbReference type="Proteomes" id="UP000002534">
    <property type="component" value="Chromosome"/>
</dbReference>
<accession>Q3A6Y8</accession>
<dbReference type="InterPro" id="IPR010035">
    <property type="entry name" value="Thi_S"/>
</dbReference>
<proteinExistence type="predicted"/>
<gene>
    <name evidence="1" type="primary">thiS-2</name>
    <name evidence="1" type="ordered locus">Pcar_0610</name>
</gene>
<evidence type="ECO:0000313" key="1">
    <source>
        <dbReference type="EMBL" id="ABA87869.1"/>
    </source>
</evidence>
<keyword evidence="2" id="KW-1185">Reference proteome</keyword>
<reference evidence="2" key="1">
    <citation type="submission" date="2005-10" db="EMBL/GenBank/DDBJ databases">
        <title>Complete sequence of Pelobacter carbinolicus DSM 2380.</title>
        <authorList>
            <person name="Copeland A."/>
            <person name="Lucas S."/>
            <person name="Lapidus A."/>
            <person name="Barry K."/>
            <person name="Detter J.C."/>
            <person name="Glavina T."/>
            <person name="Hammon N."/>
            <person name="Israni S."/>
            <person name="Pitluck S."/>
            <person name="Chertkov O."/>
            <person name="Schmutz J."/>
            <person name="Larimer F."/>
            <person name="Land M."/>
            <person name="Kyrpides N."/>
            <person name="Ivanova N."/>
            <person name="Richardson P."/>
        </authorList>
    </citation>
    <scope>NUCLEOTIDE SEQUENCE [LARGE SCALE GENOMIC DNA]</scope>
    <source>
        <strain evidence="2">DSM 2380 / NBRC 103641 / GraBd1</strain>
    </source>
</reference>
<dbReference type="OrthoDB" id="197113at2"/>
<sequence>MLTLTVNGKTRTYHNLASLSDLLQQLQFDPERVAIEYNGTIVTRDRFATTALHTGDRVEIVQFVGGG</sequence>
<dbReference type="RefSeq" id="WP_011340310.1">
    <property type="nucleotide sequence ID" value="NC_007498.2"/>
</dbReference>
<dbReference type="PANTHER" id="PTHR34472">
    <property type="entry name" value="SULFUR CARRIER PROTEIN THIS"/>
    <property type="match status" value="1"/>
</dbReference>
<protein>
    <submittedName>
        <fullName evidence="1">Thiamin biosynthesis sulfur carrier protein</fullName>
    </submittedName>
</protein>
<dbReference type="KEGG" id="pca:Pcar_0610"/>
<dbReference type="PANTHER" id="PTHR34472:SF1">
    <property type="entry name" value="SULFUR CARRIER PROTEIN THIS"/>
    <property type="match status" value="1"/>
</dbReference>
<dbReference type="InterPro" id="IPR012675">
    <property type="entry name" value="Beta-grasp_dom_sf"/>
</dbReference>
<dbReference type="Pfam" id="PF02597">
    <property type="entry name" value="ThiS"/>
    <property type="match status" value="1"/>
</dbReference>
<dbReference type="InterPro" id="IPR003749">
    <property type="entry name" value="ThiS/MoaD-like"/>
</dbReference>
<dbReference type="HOGENOM" id="CLU_174611_3_4_7"/>
<dbReference type="SUPFAM" id="SSF54285">
    <property type="entry name" value="MoaD/ThiS"/>
    <property type="match status" value="1"/>
</dbReference>
<reference evidence="1 2" key="2">
    <citation type="journal article" date="2012" name="BMC Genomics">
        <title>The genome of Pelobacter carbinolicus reveals surprising metabolic capabilities and physiological features.</title>
        <authorList>
            <person name="Aklujkar M."/>
            <person name="Haveman S.A."/>
            <person name="Didonato R.Jr."/>
            <person name="Chertkov O."/>
            <person name="Han C.S."/>
            <person name="Land M.L."/>
            <person name="Brown P."/>
            <person name="Lovley D.R."/>
        </authorList>
    </citation>
    <scope>NUCLEOTIDE SEQUENCE [LARGE SCALE GENOMIC DNA]</scope>
    <source>
        <strain evidence="2">DSM 2380 / NBRC 103641 / GraBd1</strain>
    </source>
</reference>
<name>Q3A6Y8_SYNC1</name>
<organism evidence="1 2">
    <name type="scientific">Syntrophotalea carbinolica (strain DSM 2380 / NBRC 103641 / GraBd1)</name>
    <name type="common">Pelobacter carbinolicus</name>
    <dbReference type="NCBI Taxonomy" id="338963"/>
    <lineage>
        <taxon>Bacteria</taxon>
        <taxon>Pseudomonadati</taxon>
        <taxon>Thermodesulfobacteriota</taxon>
        <taxon>Desulfuromonadia</taxon>
        <taxon>Desulfuromonadales</taxon>
        <taxon>Syntrophotaleaceae</taxon>
        <taxon>Syntrophotalea</taxon>
    </lineage>
</organism>
<dbReference type="STRING" id="338963.Pcar_0610"/>
<dbReference type="NCBIfam" id="TIGR01683">
    <property type="entry name" value="thiS"/>
    <property type="match status" value="1"/>
</dbReference>
<dbReference type="InterPro" id="IPR016155">
    <property type="entry name" value="Mopterin_synth/thiamin_S_b"/>
</dbReference>
<dbReference type="eggNOG" id="COG2104">
    <property type="taxonomic scope" value="Bacteria"/>
</dbReference>
<evidence type="ECO:0000313" key="2">
    <source>
        <dbReference type="Proteomes" id="UP000002534"/>
    </source>
</evidence>
<dbReference type="CDD" id="cd00565">
    <property type="entry name" value="Ubl_ThiS"/>
    <property type="match status" value="1"/>
</dbReference>
<dbReference type="Gene3D" id="3.10.20.30">
    <property type="match status" value="1"/>
</dbReference>
<dbReference type="AlphaFoldDB" id="Q3A6Y8"/>